<sequence length="626" mass="71674">MAGLSHLRDVYEKRGKEFLENLLNKTVIINEKNDGAYFGAKRDAKQNNFNFFKKDSKIGYIDRVLSKYYEPGIRHFESIGGNLTSIPENYVFGMDYHPSKEVPLTLSHIKVLDENYQTSKLIHNKTELDKWAGVLGVNPPSIIFQGKLNDEQKVKIQEFIFTSLPMLAEKFKTHSFSKHILSVLNPIVDENAQPNLSDREISEIVFRFFDEEDPIGDSSTLAKIIDPVFYDNAKNLPQEKFQKKSDDYVWIIVTDLMNFIESYRMSDLRSFTISGETADERFISLINHLFIEFIKEYGDKFNDLEIQIPQFLTRPEFDINPELINDPTVIDILSKNPNYKEIYRIFINIFRKKKIKVNSTLFTDAMKTNLIDQIDKLSKVAMGDQLFENYFPSFSEFVGDDKAPGYFETYDVAENEERKVKKVNLLVSDFQPIHKGHLKNAKLLTEKNGLPTLLVCVHPGKFGKMFPFKKETLNNSLSKLAAHDKQNIAGHVMVKDGNIETILKAIKPGFEPLSIAAEPSRIKDLALQLELAKKRSRNLNIKRDTRLIELPVTTVGDSILKSIKDRDFAAFKEASPSPIHSEFYNLNKDLIESLNESVNEQITDAVTEIVSGVTFSTPEPIIQIES</sequence>
<accession>A0A6J5ST71</accession>
<reference evidence="1" key="1">
    <citation type="submission" date="2020-05" db="EMBL/GenBank/DDBJ databases">
        <authorList>
            <person name="Chiriac C."/>
            <person name="Salcher M."/>
            <person name="Ghai R."/>
            <person name="Kavagutti S V."/>
        </authorList>
    </citation>
    <scope>NUCLEOTIDE SEQUENCE</scope>
</reference>
<evidence type="ECO:0000313" key="1">
    <source>
        <dbReference type="EMBL" id="CAB4218643.1"/>
    </source>
</evidence>
<organism evidence="1">
    <name type="scientific">uncultured Caudovirales phage</name>
    <dbReference type="NCBI Taxonomy" id="2100421"/>
    <lineage>
        <taxon>Viruses</taxon>
        <taxon>Duplodnaviria</taxon>
        <taxon>Heunggongvirae</taxon>
        <taxon>Uroviricota</taxon>
        <taxon>Caudoviricetes</taxon>
        <taxon>Peduoviridae</taxon>
        <taxon>Maltschvirus</taxon>
        <taxon>Maltschvirus maltsch</taxon>
    </lineage>
</organism>
<proteinExistence type="predicted"/>
<protein>
    <submittedName>
        <fullName evidence="1">Uncharacterized protein</fullName>
    </submittedName>
</protein>
<dbReference type="EMBL" id="LR797474">
    <property type="protein sequence ID" value="CAB4218643.1"/>
    <property type="molecule type" value="Genomic_DNA"/>
</dbReference>
<gene>
    <name evidence="1" type="ORF">UFOVP1604_36</name>
</gene>
<name>A0A6J5ST71_9CAUD</name>